<organism evidence="1 2">
    <name type="scientific">Portunus trituberculatus</name>
    <name type="common">Swimming crab</name>
    <name type="synonym">Neptunus trituberculatus</name>
    <dbReference type="NCBI Taxonomy" id="210409"/>
    <lineage>
        <taxon>Eukaryota</taxon>
        <taxon>Metazoa</taxon>
        <taxon>Ecdysozoa</taxon>
        <taxon>Arthropoda</taxon>
        <taxon>Crustacea</taxon>
        <taxon>Multicrustacea</taxon>
        <taxon>Malacostraca</taxon>
        <taxon>Eumalacostraca</taxon>
        <taxon>Eucarida</taxon>
        <taxon>Decapoda</taxon>
        <taxon>Pleocyemata</taxon>
        <taxon>Brachyura</taxon>
        <taxon>Eubrachyura</taxon>
        <taxon>Portunoidea</taxon>
        <taxon>Portunidae</taxon>
        <taxon>Portuninae</taxon>
        <taxon>Portunus</taxon>
    </lineage>
</organism>
<sequence length="60" mass="6593">MQQRLLAVNETREAARRGRAARQGRWGRSCDGRAGWCGDSQYQKGLAGWLATGPCSPDKT</sequence>
<dbReference type="Proteomes" id="UP000324222">
    <property type="component" value="Unassembled WGS sequence"/>
</dbReference>
<dbReference type="AlphaFoldDB" id="A0A5B7FUH5"/>
<reference evidence="1 2" key="1">
    <citation type="submission" date="2019-05" db="EMBL/GenBank/DDBJ databases">
        <title>Another draft genome of Portunus trituberculatus and its Hox gene families provides insights of decapod evolution.</title>
        <authorList>
            <person name="Jeong J.-H."/>
            <person name="Song I."/>
            <person name="Kim S."/>
            <person name="Choi T."/>
            <person name="Kim D."/>
            <person name="Ryu S."/>
            <person name="Kim W."/>
        </authorList>
    </citation>
    <scope>NUCLEOTIDE SEQUENCE [LARGE SCALE GENOMIC DNA]</scope>
    <source>
        <tissue evidence="1">Muscle</tissue>
    </source>
</reference>
<comment type="caution">
    <text evidence="1">The sequence shown here is derived from an EMBL/GenBank/DDBJ whole genome shotgun (WGS) entry which is preliminary data.</text>
</comment>
<protein>
    <submittedName>
        <fullName evidence="1">Uncharacterized protein</fullName>
    </submittedName>
</protein>
<evidence type="ECO:0000313" key="1">
    <source>
        <dbReference type="EMBL" id="MPC48979.1"/>
    </source>
</evidence>
<proteinExistence type="predicted"/>
<name>A0A5B7FUH5_PORTR</name>
<keyword evidence="2" id="KW-1185">Reference proteome</keyword>
<dbReference type="EMBL" id="VSRR010008590">
    <property type="protein sequence ID" value="MPC48979.1"/>
    <property type="molecule type" value="Genomic_DNA"/>
</dbReference>
<evidence type="ECO:0000313" key="2">
    <source>
        <dbReference type="Proteomes" id="UP000324222"/>
    </source>
</evidence>
<gene>
    <name evidence="1" type="ORF">E2C01_042766</name>
</gene>
<accession>A0A5B7FUH5</accession>